<dbReference type="OrthoDB" id="2679825at2759"/>
<gene>
    <name evidence="1" type="ORF">VSDG_05091</name>
</gene>
<accession>A0A423VYM6</accession>
<sequence>MPHATPVYMKPSNKDRLYIALYARGGDSIMSGGEDNPTADADAHFDRYHWALLVGPKSEHVHSKGKRFHVKETMMNVNGRTRSQWVFEERDIGMNPTAMILVRIMIGKVTSLERVMAVLHSVPIRDNQSGWNCVWWVKEALDMLRQEGRALSRTSVTGWARVMSTAIWYVKSKEREHRFDGGAPPGLFDMDRVATYSLLKMQQLIA</sequence>
<evidence type="ECO:0000313" key="1">
    <source>
        <dbReference type="EMBL" id="ROV96131.1"/>
    </source>
</evidence>
<evidence type="ECO:0000313" key="2">
    <source>
        <dbReference type="Proteomes" id="UP000284375"/>
    </source>
</evidence>
<comment type="caution">
    <text evidence="1">The sequence shown here is derived from an EMBL/GenBank/DDBJ whole genome shotgun (WGS) entry which is preliminary data.</text>
</comment>
<dbReference type="Pfam" id="PF21858">
    <property type="entry name" value="DUF6914"/>
    <property type="match status" value="1"/>
</dbReference>
<dbReference type="AlphaFoldDB" id="A0A423VYM6"/>
<dbReference type="Proteomes" id="UP000284375">
    <property type="component" value="Unassembled WGS sequence"/>
</dbReference>
<keyword evidence="2" id="KW-1185">Reference proteome</keyword>
<reference evidence="1 2" key="1">
    <citation type="submission" date="2015-09" db="EMBL/GenBank/DDBJ databases">
        <title>Host preference determinants of Valsa canker pathogens revealed by comparative genomics.</title>
        <authorList>
            <person name="Yin Z."/>
            <person name="Huang L."/>
        </authorList>
    </citation>
    <scope>NUCLEOTIDE SEQUENCE [LARGE SCALE GENOMIC DNA]</scope>
    <source>
        <strain evidence="1 2">YSFL</strain>
    </source>
</reference>
<organism evidence="1 2">
    <name type="scientific">Cytospora chrysosperma</name>
    <name type="common">Cytospora canker fungus</name>
    <name type="synonym">Sphaeria chrysosperma</name>
    <dbReference type="NCBI Taxonomy" id="252740"/>
    <lineage>
        <taxon>Eukaryota</taxon>
        <taxon>Fungi</taxon>
        <taxon>Dikarya</taxon>
        <taxon>Ascomycota</taxon>
        <taxon>Pezizomycotina</taxon>
        <taxon>Sordariomycetes</taxon>
        <taxon>Sordariomycetidae</taxon>
        <taxon>Diaporthales</taxon>
        <taxon>Cytosporaceae</taxon>
        <taxon>Cytospora</taxon>
    </lineage>
</organism>
<dbReference type="EMBL" id="LJZO01000021">
    <property type="protein sequence ID" value="ROV96131.1"/>
    <property type="molecule type" value="Genomic_DNA"/>
</dbReference>
<name>A0A423VYM6_CYTCH</name>
<proteinExistence type="predicted"/>
<protein>
    <submittedName>
        <fullName evidence="1">Uncharacterized protein</fullName>
    </submittedName>
</protein>
<dbReference type="InterPro" id="IPR054208">
    <property type="entry name" value="DUF6914"/>
</dbReference>